<evidence type="ECO:0000256" key="1">
    <source>
        <dbReference type="SAM" id="MobiDB-lite"/>
    </source>
</evidence>
<feature type="region of interest" description="Disordered" evidence="1">
    <location>
        <begin position="1"/>
        <end position="87"/>
    </location>
</feature>
<accession>A0AAV0BMK6</accession>
<feature type="compositionally biased region" description="Acidic residues" evidence="1">
    <location>
        <begin position="49"/>
        <end position="66"/>
    </location>
</feature>
<name>A0AAV0BMK6_PHAPC</name>
<evidence type="ECO:0000313" key="3">
    <source>
        <dbReference type="Proteomes" id="UP001153365"/>
    </source>
</evidence>
<evidence type="ECO:0000313" key="2">
    <source>
        <dbReference type="EMBL" id="CAH7687360.1"/>
    </source>
</evidence>
<organism evidence="2 3">
    <name type="scientific">Phakopsora pachyrhizi</name>
    <name type="common">Asian soybean rust disease fungus</name>
    <dbReference type="NCBI Taxonomy" id="170000"/>
    <lineage>
        <taxon>Eukaryota</taxon>
        <taxon>Fungi</taxon>
        <taxon>Dikarya</taxon>
        <taxon>Basidiomycota</taxon>
        <taxon>Pucciniomycotina</taxon>
        <taxon>Pucciniomycetes</taxon>
        <taxon>Pucciniales</taxon>
        <taxon>Phakopsoraceae</taxon>
        <taxon>Phakopsora</taxon>
    </lineage>
</organism>
<feature type="region of interest" description="Disordered" evidence="1">
    <location>
        <begin position="125"/>
        <end position="154"/>
    </location>
</feature>
<keyword evidence="3" id="KW-1185">Reference proteome</keyword>
<feature type="compositionally biased region" description="Basic and acidic residues" evidence="1">
    <location>
        <begin position="142"/>
        <end position="154"/>
    </location>
</feature>
<dbReference type="AlphaFoldDB" id="A0AAV0BMK6"/>
<gene>
    <name evidence="2" type="ORF">PPACK8108_LOCUS22139</name>
</gene>
<feature type="compositionally biased region" description="Basic and acidic residues" evidence="1">
    <location>
        <begin position="1"/>
        <end position="10"/>
    </location>
</feature>
<dbReference type="Proteomes" id="UP001153365">
    <property type="component" value="Unassembled WGS sequence"/>
</dbReference>
<protein>
    <submittedName>
        <fullName evidence="2">Uncharacterized protein</fullName>
    </submittedName>
</protein>
<dbReference type="EMBL" id="CALTRL010005862">
    <property type="protein sequence ID" value="CAH7687360.1"/>
    <property type="molecule type" value="Genomic_DNA"/>
</dbReference>
<comment type="caution">
    <text evidence="2">The sequence shown here is derived from an EMBL/GenBank/DDBJ whole genome shotgun (WGS) entry which is preliminary data.</text>
</comment>
<reference evidence="2" key="1">
    <citation type="submission" date="2022-06" db="EMBL/GenBank/DDBJ databases">
        <authorList>
            <consortium name="SYNGENTA / RWTH Aachen University"/>
        </authorList>
    </citation>
    <scope>NUCLEOTIDE SEQUENCE</scope>
</reference>
<proteinExistence type="predicted"/>
<feature type="compositionally biased region" description="Low complexity" evidence="1">
    <location>
        <begin position="67"/>
        <end position="79"/>
    </location>
</feature>
<feature type="compositionally biased region" description="Basic and acidic residues" evidence="1">
    <location>
        <begin position="18"/>
        <end position="48"/>
    </location>
</feature>
<sequence>MRRSIKDKNTKKLQQHQKPGDLENLKQEKRLYPADRKGKRVIDEMMDKDGDDDASGYEEVGEDDDLSSSSSKTSSNNTNAGLSRDSQGIVDEVKKQIELGLLGSSKGRIQLVVLMNLHLKFRNKERTKEIQDLSQSLDMTNDDSRENRREPTRQ</sequence>